<keyword evidence="3 7" id="KW-0997">Cell inner membrane</keyword>
<feature type="transmembrane region" description="Helical" evidence="7">
    <location>
        <begin position="311"/>
        <end position="336"/>
    </location>
</feature>
<keyword evidence="2" id="KW-1003">Cell membrane</keyword>
<evidence type="ECO:0000256" key="2">
    <source>
        <dbReference type="ARBA" id="ARBA00022475"/>
    </source>
</evidence>
<dbReference type="PIRSF" id="PIRSF006066">
    <property type="entry name" value="HI0050"/>
    <property type="match status" value="1"/>
</dbReference>
<dbReference type="NCBIfam" id="TIGR00786">
    <property type="entry name" value="dctM"/>
    <property type="match status" value="1"/>
</dbReference>
<dbReference type="Pfam" id="PF06808">
    <property type="entry name" value="DctM"/>
    <property type="match status" value="1"/>
</dbReference>
<proteinExistence type="inferred from homology"/>
<evidence type="ECO:0000259" key="8">
    <source>
        <dbReference type="Pfam" id="PF06808"/>
    </source>
</evidence>
<evidence type="ECO:0000256" key="6">
    <source>
        <dbReference type="ARBA" id="ARBA00023136"/>
    </source>
</evidence>
<evidence type="ECO:0000256" key="5">
    <source>
        <dbReference type="ARBA" id="ARBA00022989"/>
    </source>
</evidence>
<feature type="transmembrane region" description="Helical" evidence="7">
    <location>
        <begin position="58"/>
        <end position="79"/>
    </location>
</feature>
<dbReference type="AlphaFoldDB" id="A0A7X0FBB1"/>
<keyword evidence="5 7" id="KW-1133">Transmembrane helix</keyword>
<keyword evidence="10" id="KW-1185">Reference proteome</keyword>
<evidence type="ECO:0000313" key="9">
    <source>
        <dbReference type="EMBL" id="MBB6356531.1"/>
    </source>
</evidence>
<sequence>MLWYLSGTLLIGLIIVSMASTLPVAFAFLLANMIGVLVFIGGQAGLEQLVANATTSITSFTLVTIPLFILMGELFFHTGVSNRIFDVLDKLFGRLPGRLSYMTVSGGTLFAALSGSSMANTALLGASLLPEMTRRGYKDHLSMGPIVACGGLAIIIPPSGLAVLLGSLAHLDIGALLLAGLVPGLLLALLYAAVIFISVRIDPNAAPRYDVEPASWGEITRLVAVNLLPMAFVIFLVVGLIVLGLATPTESAAFGVLGVVIVAACFRSLSVIAFKKAIVGSAKVSGMVFLIIMGSSTFSQLLAFSGASPGLISWATSLDVAPVVLLAAMFGVLLFLGLFMEAASIMMLTVPIFFPLALGLGYDPIWFGIIMLISLEIGLATPPFGMGLFVLLGVAPKGTTLGQVSLAVLPYLACTVFLVLLLVAFPQLTATFR</sequence>
<dbReference type="Proteomes" id="UP000536262">
    <property type="component" value="Unassembled WGS sequence"/>
</dbReference>
<protein>
    <recommendedName>
        <fullName evidence="7">TRAP transporter large permease protein</fullName>
    </recommendedName>
</protein>
<accession>A0A7X0FBB1</accession>
<dbReference type="EMBL" id="JACHOU010000014">
    <property type="protein sequence ID" value="MBB6356531.1"/>
    <property type="molecule type" value="Genomic_DNA"/>
</dbReference>
<keyword evidence="7" id="KW-0813">Transport</keyword>
<feature type="transmembrane region" description="Helical" evidence="7">
    <location>
        <begin position="146"/>
        <end position="169"/>
    </location>
</feature>
<comment type="subcellular location">
    <subcellularLocation>
        <location evidence="1 7">Cell inner membrane</location>
        <topology evidence="1 7">Multi-pass membrane protein</topology>
    </subcellularLocation>
</comment>
<organism evidence="9 10">
    <name type="scientific">Aminobacter aganoensis</name>
    <dbReference type="NCBI Taxonomy" id="83264"/>
    <lineage>
        <taxon>Bacteria</taxon>
        <taxon>Pseudomonadati</taxon>
        <taxon>Pseudomonadota</taxon>
        <taxon>Alphaproteobacteria</taxon>
        <taxon>Hyphomicrobiales</taxon>
        <taxon>Phyllobacteriaceae</taxon>
        <taxon>Aminobacter</taxon>
    </lineage>
</organism>
<keyword evidence="6 7" id="KW-0472">Membrane</keyword>
<feature type="transmembrane region" description="Helical" evidence="7">
    <location>
        <begin position="222"/>
        <end position="246"/>
    </location>
</feature>
<evidence type="ECO:0000313" key="10">
    <source>
        <dbReference type="Proteomes" id="UP000536262"/>
    </source>
</evidence>
<feature type="transmembrane region" description="Helical" evidence="7">
    <location>
        <begin position="175"/>
        <end position="201"/>
    </location>
</feature>
<name>A0A7X0FBB1_9HYPH</name>
<dbReference type="PANTHER" id="PTHR33362:SF5">
    <property type="entry name" value="C4-DICARBOXYLATE TRAP TRANSPORTER LARGE PERMEASE PROTEIN DCTM"/>
    <property type="match status" value="1"/>
</dbReference>
<feature type="transmembrane region" description="Helical" evidence="7">
    <location>
        <begin position="343"/>
        <end position="360"/>
    </location>
</feature>
<dbReference type="InterPro" id="IPR004681">
    <property type="entry name" value="TRAP_DctM"/>
</dbReference>
<dbReference type="PANTHER" id="PTHR33362">
    <property type="entry name" value="SIALIC ACID TRAP TRANSPORTER PERMEASE PROTEIN SIAT-RELATED"/>
    <property type="match status" value="1"/>
</dbReference>
<dbReference type="InterPro" id="IPR010656">
    <property type="entry name" value="DctM"/>
</dbReference>
<feature type="transmembrane region" description="Helical" evidence="7">
    <location>
        <begin position="366"/>
        <end position="392"/>
    </location>
</feature>
<feature type="transmembrane region" description="Helical" evidence="7">
    <location>
        <begin position="252"/>
        <end position="274"/>
    </location>
</feature>
<evidence type="ECO:0000256" key="3">
    <source>
        <dbReference type="ARBA" id="ARBA00022519"/>
    </source>
</evidence>
<gene>
    <name evidence="9" type="ORF">GGR00_004343</name>
</gene>
<dbReference type="GO" id="GO:0022857">
    <property type="term" value="F:transmembrane transporter activity"/>
    <property type="evidence" value="ECO:0007669"/>
    <property type="project" value="UniProtKB-UniRule"/>
</dbReference>
<dbReference type="GO" id="GO:0005886">
    <property type="term" value="C:plasma membrane"/>
    <property type="evidence" value="ECO:0007669"/>
    <property type="project" value="UniProtKB-SubCell"/>
</dbReference>
<evidence type="ECO:0000256" key="4">
    <source>
        <dbReference type="ARBA" id="ARBA00022692"/>
    </source>
</evidence>
<evidence type="ECO:0000256" key="1">
    <source>
        <dbReference type="ARBA" id="ARBA00004429"/>
    </source>
</evidence>
<dbReference type="RefSeq" id="WP_184700997.1">
    <property type="nucleotide sequence ID" value="NZ_BAABEG010000002.1"/>
</dbReference>
<comment type="function">
    <text evidence="7">Part of the tripartite ATP-independent periplasmic (TRAP) transport system.</text>
</comment>
<feature type="transmembrane region" description="Helical" evidence="7">
    <location>
        <begin position="99"/>
        <end position="125"/>
    </location>
</feature>
<evidence type="ECO:0000256" key="7">
    <source>
        <dbReference type="RuleBase" id="RU369079"/>
    </source>
</evidence>
<feature type="domain" description="TRAP C4-dicarboxylate transport system permease DctM subunit" evidence="8">
    <location>
        <begin position="12"/>
        <end position="428"/>
    </location>
</feature>
<reference evidence="9 10" key="1">
    <citation type="submission" date="2020-08" db="EMBL/GenBank/DDBJ databases">
        <title>Genomic Encyclopedia of Type Strains, Phase IV (KMG-IV): sequencing the most valuable type-strain genomes for metagenomic binning, comparative biology and taxonomic classification.</title>
        <authorList>
            <person name="Goeker M."/>
        </authorList>
    </citation>
    <scope>NUCLEOTIDE SEQUENCE [LARGE SCALE GENOMIC DNA]</scope>
    <source>
        <strain evidence="9 10">DSM 7051</strain>
    </source>
</reference>
<comment type="subunit">
    <text evidence="7">The complex comprises the extracytoplasmic solute receptor protein and the two transmembrane proteins.</text>
</comment>
<feature type="transmembrane region" description="Helical" evidence="7">
    <location>
        <begin position="29"/>
        <end position="46"/>
    </location>
</feature>
<comment type="similarity">
    <text evidence="7">Belongs to the TRAP transporter large permease family.</text>
</comment>
<keyword evidence="4 7" id="KW-0812">Transmembrane</keyword>
<comment type="caution">
    <text evidence="9">The sequence shown here is derived from an EMBL/GenBank/DDBJ whole genome shotgun (WGS) entry which is preliminary data.</text>
</comment>
<feature type="transmembrane region" description="Helical" evidence="7">
    <location>
        <begin position="286"/>
        <end position="305"/>
    </location>
</feature>
<feature type="transmembrane region" description="Helical" evidence="7">
    <location>
        <begin position="404"/>
        <end position="425"/>
    </location>
</feature>